<dbReference type="RefSeq" id="WP_345265030.1">
    <property type="nucleotide sequence ID" value="NZ_BAABHB010000002.1"/>
</dbReference>
<gene>
    <name evidence="2" type="ORF">GCM10023187_12380</name>
</gene>
<keyword evidence="3" id="KW-1185">Reference proteome</keyword>
<organism evidence="2 3">
    <name type="scientific">Nibrella viscosa</name>
    <dbReference type="NCBI Taxonomy" id="1084524"/>
    <lineage>
        <taxon>Bacteria</taxon>
        <taxon>Pseudomonadati</taxon>
        <taxon>Bacteroidota</taxon>
        <taxon>Cytophagia</taxon>
        <taxon>Cytophagales</taxon>
        <taxon>Spirosomataceae</taxon>
        <taxon>Nibrella</taxon>
    </lineage>
</organism>
<dbReference type="Proteomes" id="UP001500936">
    <property type="component" value="Unassembled WGS sequence"/>
</dbReference>
<accession>A0ABP8K3Y2</accession>
<reference evidence="3" key="1">
    <citation type="journal article" date="2019" name="Int. J. Syst. Evol. Microbiol.">
        <title>The Global Catalogue of Microorganisms (GCM) 10K type strain sequencing project: providing services to taxonomists for standard genome sequencing and annotation.</title>
        <authorList>
            <consortium name="The Broad Institute Genomics Platform"/>
            <consortium name="The Broad Institute Genome Sequencing Center for Infectious Disease"/>
            <person name="Wu L."/>
            <person name="Ma J."/>
        </authorList>
    </citation>
    <scope>NUCLEOTIDE SEQUENCE [LARGE SCALE GENOMIC DNA]</scope>
    <source>
        <strain evidence="3">JCM 17925</strain>
    </source>
</reference>
<comment type="caution">
    <text evidence="2">The sequence shown here is derived from an EMBL/GenBank/DDBJ whole genome shotgun (WGS) entry which is preliminary data.</text>
</comment>
<feature type="region of interest" description="Disordered" evidence="1">
    <location>
        <begin position="166"/>
        <end position="189"/>
    </location>
</feature>
<dbReference type="EMBL" id="BAABHB010000002">
    <property type="protein sequence ID" value="GAA4399865.1"/>
    <property type="molecule type" value="Genomic_DNA"/>
</dbReference>
<sequence>MDTNTQQPEEDQALYPVILDPRATTQFEAGGHIYRVEKNVELSVARDRYLERYSLQAALARSSSAIREEIRKAYDLNNQSKPGDVGVVLHNLLAATVDLETNFNPIYLICTLFINRVDEDRTSFSSELAMQKLEDWSAINRSFFFTSAVDFLTAIGDDFSRATQTFSSPAAASPAAPNGPGQSPLPPSS</sequence>
<proteinExistence type="predicted"/>
<feature type="compositionally biased region" description="Low complexity" evidence="1">
    <location>
        <begin position="167"/>
        <end position="176"/>
    </location>
</feature>
<evidence type="ECO:0000313" key="3">
    <source>
        <dbReference type="Proteomes" id="UP001500936"/>
    </source>
</evidence>
<evidence type="ECO:0000256" key="1">
    <source>
        <dbReference type="SAM" id="MobiDB-lite"/>
    </source>
</evidence>
<evidence type="ECO:0000313" key="2">
    <source>
        <dbReference type="EMBL" id="GAA4399865.1"/>
    </source>
</evidence>
<name>A0ABP8K3Y2_9BACT</name>
<protein>
    <submittedName>
        <fullName evidence="2">Uncharacterized protein</fullName>
    </submittedName>
</protein>